<accession>A0A382HWS5</accession>
<feature type="non-terminal residue" evidence="1">
    <location>
        <position position="1"/>
    </location>
</feature>
<protein>
    <submittedName>
        <fullName evidence="1">Uncharacterized protein</fullName>
    </submittedName>
</protein>
<name>A0A382HWS5_9ZZZZ</name>
<evidence type="ECO:0000313" key="1">
    <source>
        <dbReference type="EMBL" id="SVB90931.1"/>
    </source>
</evidence>
<sequence>VEERNSDLFFEIADVLDFYPHLYNQRTYGEFLLPDGTSHPLLQGSTVVPDLRLVEVRGCATTACVAGWAAALSGWHPTTHTTVDRKTTLLYWDPVAPVPLTMSDHHSAESVYDLARVLLGITDLEAEELFSGMPSGCSDDHRWTADDLRAIGKGRSVFTDEWPG</sequence>
<dbReference type="AlphaFoldDB" id="A0A382HWS5"/>
<reference evidence="1" key="1">
    <citation type="submission" date="2018-05" db="EMBL/GenBank/DDBJ databases">
        <authorList>
            <person name="Lanie J.A."/>
            <person name="Ng W.-L."/>
            <person name="Kazmierczak K.M."/>
            <person name="Andrzejewski T.M."/>
            <person name="Davidsen T.M."/>
            <person name="Wayne K.J."/>
            <person name="Tettelin H."/>
            <person name="Glass J.I."/>
            <person name="Rusch D."/>
            <person name="Podicherti R."/>
            <person name="Tsui H.-C.T."/>
            <person name="Winkler M.E."/>
        </authorList>
    </citation>
    <scope>NUCLEOTIDE SEQUENCE</scope>
</reference>
<organism evidence="1">
    <name type="scientific">marine metagenome</name>
    <dbReference type="NCBI Taxonomy" id="408172"/>
    <lineage>
        <taxon>unclassified sequences</taxon>
        <taxon>metagenomes</taxon>
        <taxon>ecological metagenomes</taxon>
    </lineage>
</organism>
<gene>
    <name evidence="1" type="ORF">METZ01_LOCUS243785</name>
</gene>
<proteinExistence type="predicted"/>
<dbReference type="EMBL" id="UINC01063368">
    <property type="protein sequence ID" value="SVB90931.1"/>
    <property type="molecule type" value="Genomic_DNA"/>
</dbReference>